<accession>F0EWY2</accession>
<dbReference type="EMBL" id="AEWV01000006">
    <property type="protein sequence ID" value="EGC18213.1"/>
    <property type="molecule type" value="Genomic_DNA"/>
</dbReference>
<dbReference type="HOGENOM" id="CLU_3217359_0_0_4"/>
<organism evidence="1 2">
    <name type="scientific">Kingella denitrificans ATCC 33394</name>
    <dbReference type="NCBI Taxonomy" id="888741"/>
    <lineage>
        <taxon>Bacteria</taxon>
        <taxon>Pseudomonadati</taxon>
        <taxon>Pseudomonadota</taxon>
        <taxon>Betaproteobacteria</taxon>
        <taxon>Neisseriales</taxon>
        <taxon>Neisseriaceae</taxon>
        <taxon>Kingella</taxon>
    </lineage>
</organism>
<protein>
    <submittedName>
        <fullName evidence="1">Uncharacterized protein</fullName>
    </submittedName>
</protein>
<dbReference type="AlphaFoldDB" id="F0EWY2"/>
<gene>
    <name evidence="1" type="ORF">HMPREF9098_0362</name>
</gene>
<comment type="caution">
    <text evidence="1">The sequence shown here is derived from an EMBL/GenBank/DDBJ whole genome shotgun (WGS) entry which is preliminary data.</text>
</comment>
<keyword evidence="2" id="KW-1185">Reference proteome</keyword>
<dbReference type="Proteomes" id="UP000004088">
    <property type="component" value="Unassembled WGS sequence"/>
</dbReference>
<proteinExistence type="predicted"/>
<evidence type="ECO:0000313" key="1">
    <source>
        <dbReference type="EMBL" id="EGC18213.1"/>
    </source>
</evidence>
<name>F0EWY2_9NEIS</name>
<evidence type="ECO:0000313" key="2">
    <source>
        <dbReference type="Proteomes" id="UP000004088"/>
    </source>
</evidence>
<sequence length="44" mass="4987">MIPPFETCNRKSSLHPVREKVQAAFSGCLNEGRSANPPPIFFRR</sequence>
<reference evidence="1 2" key="1">
    <citation type="submission" date="2011-01" db="EMBL/GenBank/DDBJ databases">
        <authorList>
            <person name="Muzny D."/>
            <person name="Qin X."/>
            <person name="Deng J."/>
            <person name="Jiang H."/>
            <person name="Liu Y."/>
            <person name="Qu J."/>
            <person name="Song X.-Z."/>
            <person name="Zhang L."/>
            <person name="Thornton R."/>
            <person name="Coyle M."/>
            <person name="Francisco L."/>
            <person name="Jackson L."/>
            <person name="Javaid M."/>
            <person name="Korchina V."/>
            <person name="Kovar C."/>
            <person name="Mata R."/>
            <person name="Mathew T."/>
            <person name="Ngo R."/>
            <person name="Nguyen L."/>
            <person name="Nguyen N."/>
            <person name="Okwuonu G."/>
            <person name="Ongeri F."/>
            <person name="Pham C."/>
            <person name="Simmons D."/>
            <person name="Wilczek-Boney K."/>
            <person name="Hale W."/>
            <person name="Jakkamsetti A."/>
            <person name="Pham P."/>
            <person name="Ruth R."/>
            <person name="San Lucas F."/>
            <person name="Warren J."/>
            <person name="Zhang J."/>
            <person name="Zhao Z."/>
            <person name="Zhou C."/>
            <person name="Zhu D."/>
            <person name="Lee S."/>
            <person name="Bess C."/>
            <person name="Blankenburg K."/>
            <person name="Forbes L."/>
            <person name="Fu Q."/>
            <person name="Gubbala S."/>
            <person name="Hirani K."/>
            <person name="Jayaseelan J.C."/>
            <person name="Lara F."/>
            <person name="Munidasa M."/>
            <person name="Palculict T."/>
            <person name="Patil S."/>
            <person name="Pu L.-L."/>
            <person name="Saada N."/>
            <person name="Tang L."/>
            <person name="Weissenberger G."/>
            <person name="Zhu Y."/>
            <person name="Hemphill L."/>
            <person name="Shang Y."/>
            <person name="Youmans B."/>
            <person name="Ayvaz T."/>
            <person name="Ross M."/>
            <person name="Santibanez J."/>
            <person name="Aqrawi P."/>
            <person name="Gross S."/>
            <person name="Joshi V."/>
            <person name="Fowler G."/>
            <person name="Nazareth L."/>
            <person name="Reid J."/>
            <person name="Worley K."/>
            <person name="Petrosino J."/>
            <person name="Highlander S."/>
            <person name="Gibbs R."/>
        </authorList>
    </citation>
    <scope>NUCLEOTIDE SEQUENCE [LARGE SCALE GENOMIC DNA]</scope>
    <source>
        <strain evidence="1 2">ATCC 33394</strain>
    </source>
</reference>